<evidence type="ECO:0000313" key="1">
    <source>
        <dbReference type="EMBL" id="CAL1377992.1"/>
    </source>
</evidence>
<dbReference type="AlphaFoldDB" id="A0AAV2DWX8"/>
<keyword evidence="2" id="KW-1185">Reference proteome</keyword>
<name>A0AAV2DWX8_9ROSI</name>
<organism evidence="1 2">
    <name type="scientific">Linum trigynum</name>
    <dbReference type="NCBI Taxonomy" id="586398"/>
    <lineage>
        <taxon>Eukaryota</taxon>
        <taxon>Viridiplantae</taxon>
        <taxon>Streptophyta</taxon>
        <taxon>Embryophyta</taxon>
        <taxon>Tracheophyta</taxon>
        <taxon>Spermatophyta</taxon>
        <taxon>Magnoliopsida</taxon>
        <taxon>eudicotyledons</taxon>
        <taxon>Gunneridae</taxon>
        <taxon>Pentapetalae</taxon>
        <taxon>rosids</taxon>
        <taxon>fabids</taxon>
        <taxon>Malpighiales</taxon>
        <taxon>Linaceae</taxon>
        <taxon>Linum</taxon>
    </lineage>
</organism>
<proteinExistence type="predicted"/>
<accession>A0AAV2DWX8</accession>
<dbReference type="Proteomes" id="UP001497516">
    <property type="component" value="Chromosome 3"/>
</dbReference>
<protein>
    <submittedName>
        <fullName evidence="1">Uncharacterized protein</fullName>
    </submittedName>
</protein>
<reference evidence="1 2" key="1">
    <citation type="submission" date="2024-04" db="EMBL/GenBank/DDBJ databases">
        <authorList>
            <person name="Fracassetti M."/>
        </authorList>
    </citation>
    <scope>NUCLEOTIDE SEQUENCE [LARGE SCALE GENOMIC DNA]</scope>
</reference>
<gene>
    <name evidence="1" type="ORF">LTRI10_LOCUS19600</name>
</gene>
<evidence type="ECO:0000313" key="2">
    <source>
        <dbReference type="Proteomes" id="UP001497516"/>
    </source>
</evidence>
<sequence length="67" mass="7176">MGKDQQKQMRLINSASSFVWVLVMLAAAFIIMMIGANATAAAAARSMPSTDHEANVAVYRATPSTFN</sequence>
<dbReference type="EMBL" id="OZ034816">
    <property type="protein sequence ID" value="CAL1377992.1"/>
    <property type="molecule type" value="Genomic_DNA"/>
</dbReference>